<keyword evidence="3 12" id="KW-0245">EGF-like domain</keyword>
<dbReference type="PROSITE" id="PS51465">
    <property type="entry name" value="KAZAL_2"/>
    <property type="match status" value="2"/>
</dbReference>
<reference evidence="17" key="1">
    <citation type="submission" date="2021-10" db="EMBL/GenBank/DDBJ databases">
        <title>Tropical sea cucumber genome reveals ecological adaptation and Cuvierian tubules defense mechanism.</title>
        <authorList>
            <person name="Chen T."/>
        </authorList>
    </citation>
    <scope>NUCLEOTIDE SEQUENCE</scope>
    <source>
        <strain evidence="17">Nanhai2018</strain>
        <tissue evidence="17">Muscle</tissue>
    </source>
</reference>
<keyword evidence="18" id="KW-1185">Reference proteome</keyword>
<dbReference type="EMBL" id="JAIZAY010000006">
    <property type="protein sequence ID" value="KAJ8041019.1"/>
    <property type="molecule type" value="Genomic_DNA"/>
</dbReference>
<evidence type="ECO:0000313" key="17">
    <source>
        <dbReference type="EMBL" id="KAJ8041019.1"/>
    </source>
</evidence>
<keyword evidence="9" id="KW-0472">Membrane</keyword>
<keyword evidence="10 12" id="KW-1015">Disulfide bond</keyword>
<dbReference type="InterPro" id="IPR002350">
    <property type="entry name" value="Kazal_dom"/>
</dbReference>
<dbReference type="SUPFAM" id="SSF100895">
    <property type="entry name" value="Kazal-type serine protease inhibitors"/>
    <property type="match status" value="2"/>
</dbReference>
<dbReference type="FunFam" id="2.10.25.10:FF:000391">
    <property type="entry name" value="Weary, isoform C"/>
    <property type="match status" value="1"/>
</dbReference>
<gene>
    <name evidence="17" type="ORF">HOLleu_15500</name>
</gene>
<proteinExistence type="predicted"/>
<dbReference type="Gene3D" id="2.10.25.10">
    <property type="entry name" value="Laminin"/>
    <property type="match status" value="4"/>
</dbReference>
<keyword evidence="11" id="KW-0325">Glycoprotein</keyword>
<feature type="disulfide bond" evidence="12">
    <location>
        <begin position="3418"/>
        <end position="3427"/>
    </location>
</feature>
<evidence type="ECO:0000256" key="13">
    <source>
        <dbReference type="SAM" id="MobiDB-lite"/>
    </source>
</evidence>
<comment type="subcellular location">
    <subcellularLocation>
        <location evidence="1">Cell membrane</location>
        <topology evidence="1">Single-pass type I membrane protein</topology>
    </subcellularLocation>
</comment>
<evidence type="ECO:0000256" key="12">
    <source>
        <dbReference type="PROSITE-ProRule" id="PRU00076"/>
    </source>
</evidence>
<feature type="domain" description="EGF-like" evidence="14">
    <location>
        <begin position="3032"/>
        <end position="3069"/>
    </location>
</feature>
<keyword evidence="7" id="KW-0106">Calcium</keyword>
<feature type="disulfide bond" evidence="12">
    <location>
        <begin position="3377"/>
        <end position="3386"/>
    </location>
</feature>
<evidence type="ECO:0000256" key="9">
    <source>
        <dbReference type="ARBA" id="ARBA00023136"/>
    </source>
</evidence>
<evidence type="ECO:0000256" key="5">
    <source>
        <dbReference type="ARBA" id="ARBA00022729"/>
    </source>
</evidence>
<evidence type="ECO:0000259" key="16">
    <source>
        <dbReference type="PROSITE" id="PS51465"/>
    </source>
</evidence>
<feature type="domain" description="HYR" evidence="15">
    <location>
        <begin position="3155"/>
        <end position="3239"/>
    </location>
</feature>
<feature type="region of interest" description="Disordered" evidence="13">
    <location>
        <begin position="1595"/>
        <end position="1633"/>
    </location>
</feature>
<keyword evidence="4" id="KW-0812">Transmembrane</keyword>
<evidence type="ECO:0000256" key="1">
    <source>
        <dbReference type="ARBA" id="ARBA00004251"/>
    </source>
</evidence>
<protein>
    <submittedName>
        <fullName evidence="17">Hyalin</fullName>
    </submittedName>
</protein>
<dbReference type="OrthoDB" id="283575at2759"/>
<sequence>MKFSYFTAIFDSTSESAIETVVATSSDTIEPASETSTDLVVTTSLETQDLTREVSDQTVVTTLFGTFEPSSERATGIVKSTSLETVGVTREVSVQTVVTTLLDNFGPTIEPSVETILATSVETVEPTDDVFLQTLATTSINELTSSLVDTQRSPVNGTVTSEITASASPVVIECYRCRDEECLRPVEQLERVTCVLPESTCVFINITAMFGSGVGRQNIISRDCVDAVEGIEDCVGGDIYLNDYLAAINPLILRLIEGAEGTACFCSMNLCNAELILVTESSTLKVVSGTTNAVTTVGGVETSLPSTDMQAQSASTVRSSSGLPPTGDQSTETPTMQPSIQPTDAQCREIVGWCAPLLPYQYSLLEPAFPISRMQPYQNITTISYFVVNSGACADDLEADACRLLFPPCPSENIQTQVCADKCQRLIDECEILDFFIPVDCTVFIAFEEAPDGQCTVGFEELPPPSPVFGQSNLFTEIPTARNFNPLPLESNILECYTCSQDQCRQNVSTLTVSQCEVGEVCTSINITVMGGQTLMFRGCVQENRVDTGRCISAEEYLSLLSGGSVLIEGTGQVCACAESLCNDHVISYLFSASATRMTPTTVWPETSEILSTVASTSLAEVTNCYVCESEEECWQPVEVLSTERCSQGEACAYVNVTLSYGSGLVSDLIRRACVLPVEGIDGCITVDSYIDDYLGASVDNIRGLIFSGSGTACFCSGDLCNTYFSDLCLRPCTTQYDPVCGSDGETYGNVCSFQAAQCVDPSLTYEEGECPPNNRCLRPCTAEYAPVCGSDGETYANRCFFEVAQCLDSTQTLEEVECIAGPIACYQCRGEEECSQSLSELVIVSCEAESACAFVNITLDFGFGDGLDVRRDCVSRVEGLDGCVNADRYIDDFLGNSVPDIRTTVPGGTGTACFCSSNICNAALSEPLVTVVSTMRSETVVTTDTPPVVPTMSSGTTFPNSTDFLPDTTLTPNIQCYTCDGEEECNLPLQELNVETCTPGFICAFINITGEIEGGTTGIDYLRDCVQPVEGLEGCISADRYFDDYIGLLFPTLREFIIGGFGTACFCSESLCNDEITGIETTAMATEGPSTIAPPLDFLCYVCDGEEQCGLPLEQLETVSCSSGSTCAAVNVTVDFGQGISTDADFFRDCVRRVDTVDGCVTASRYIDEYIGTDFPNIRDFILREFGTACFCGEDFCNTEFEAVVDTGFTKEPEASTNIAPTSTGESRSSTATSALDFVCYVCEGEEDCALPLEELQTVSCSPGSVCAFVNVTADFGADGIIPDIYRDCVLPVEQVENCVTATRYVDEFVGFAVPEIRDFIIDEFGTACFCAEDLCNSELTEPDVAGSTEEPRFSTDIASTDFMCYVCDGGEECALPLEQLQTISCGSGSVCAFVNVTTDFVPDGRATDIYRDCLESIDGVEDCVTASRYIDEVLRPDFPNIRDFVSDEDGVACYCIGDLCNSELGEPDVPGSTVEPDLSTDIASTEFMCYVCDGLEECALPLEQLQTVSCISGSTCAFINVTTDFAPDGRATDLFRDCVGSVEGVEDCVTASRYIDEVIRPLFPDVRDFLSGEDGVACYCIGNLCNSELGEPNFPGSTEEPRLPTGIASTGSTEEPRLPTGIASTGSTEEPRLSTDIASTGFLCYVCDGREECDLPVEQLQTVSCGPGSTCAFINVTTDFAGDGRATDLFRDCVESVGIEDCVSASRYIDEVVRPDFPNIRDFVSSEEGIACYCEGDFCNSELGEPDVSGFLCYVCDGREECDLPVEQLQTVSCGSGSTCAFVNVTTDFSSDGRGTDLYRDCVDSIEGVEDCVTASRYIDEVLRPNFPTIRDFVSGEDGVACYCIGDLCNSKLGEPEVSGSTETPTTSTETVISGPVCYVCAGALECSVPVEDLQTQVCPLNTECSFINITANFGVLGVFAEISRGCFPVGQLDGCLEGENYLVQLLPALQSSLVSAGGVACVCSEDLCNDDIEFGETPDTTSIMTTEGTTEVTAITTELIPEGLRCYICEGVEECSMPPEALSTEICPLNTQCSFINITAELSGLGVLSEVFRSCFPAGMIDGCLMGEEYIAMALPVLLNQVVNTDGAACFCSEDLCNDVIELTEGTTEMSGTTIESTIPHSTETLTMSTEGETGLRCYVCDGIEECSLPPESLSTEICPLNTQCSFINITAELSGLGVLSEVFRSCFPEGMIDGCLMGEEYIAMALPVLLNQVVNIDGAACFCSEDLCNDVIELTEGTTEISGTTTESTILRSTETLTMSTEGVTGSTEEAPQISTAEVPQVSTEIVTGPECYICDGDEECSLSAEDLPIEACPLNTQCSFINITADFGALGTLPEVFRSCFPEGQISGCLAGEEYIRMALPALLDSLVSADGAACFCSEDLCNDVIILGGTTEGAGITTELTAPSTTESEGITSELTTPIVGTTESTPITTELPTRDVTVVTTSVTDLISSTLEATGLDSTTLDVTTPIAVPTSQDPPTGIQCYVCDGAEECSAPLADLPTEVCPLNSQCNFINITADFGVLGMIPEVSRGCFPEGQIDGCLAGSEYITMALPALTDLLISANGAACFCSVDFCNDEIDLQEETTTSPTTFSITTGIPESTETPVLECLSCNSVQSCFDPVETIICDFNQLCATTNVSLILDSGGLPETSLVTSRGCLPAAWKPTNRDCLTSEELVAFLQEENPTLRRVTESIGASCFCDDRLCNSIVIDIVGMIPTTVRPPPITTTPVSPVTLPDACVTIPGPCADILPYDFASTVIPFAYNPIFSPDLIREIVPTSNACAIDVLPASCAILFPPCPTLSVQIGPCSSACQTLRTSCEILTFLVNVDCNFYEDFNGQTEIDSLCNAVDGTTQLPITTPDGQSPVVTCGPDITLEVPFGNTGANVFFSPCTAIDNSGTVELFSRTNEPGDFFLVGQTTVSYAFIDPSGNVGIGLFTVEIIEQADTEPPVVTCGDNIVVTAMQGSQQARVTFDPCRGDDNSGIAFLMFQSHQSGDLFPIGTTTVSFTFSDPSRLISTGSFNVTVMAAPVDPCENNPCLNGGSCFATDGTEFTCFCNQGYTGPTCTEGVPPTVLGCPADFNETTELGNIESAVSWTEPIAIDSLLASQLTPISQSHSPNELFPLGETNVEYRFQSGTGGVSVCQFTITLIPVDTTPPFFVSCPSNITRPPSPGENTVSVVWTEPFAFDLSGTVQSVFQSHSPGSQFMIGTTTLVQYIFSDLSGNAATCEFYVTIERGEIILLACPENITLFSTTSTAVQWQPPAALDQSGTPIIPISSHMSGDIFDVGESVEVTYIFLSSGNTETCLFTVSIVNPCSSDPCLNGGTCVLTIDNFTCMCPRGFTGNLCESGPCDSNPCQNGGTCIPLIQEFVCLCDPSFSGVVCTEPSPLCNPNPCQNGGTCSVDAVAPSGFSCNCFDRFTGPTCNEIVPDVNPPLILECPDDIIVETRDGNAVFVNWTSPFVVDLETRSIEVSVPTNPFGSFEIGVSLVEYIYRDEAGNIAACRFNITVVDTSAIPTIMNCPGNIVLDANDASGRQAFVLWTAPTSDNSVLQSGPSLPFGVFVSGVTVISYVFVNDIGNTAECTFTITVIPVIAVPIIMNCPSNIVQQAVEGNTQAFVTWMEPTSENGNLTSGPPFPFGAFPVGDTVISYVFENAEGNTATCNFTITITAVSVVAPTTDVLIEVLASFDGEIELEWSQYLDSFVNGYMIQRQVDGVWETVQTVGEDTRTVVVDVGIATGLRILAVTAFGEPNTNQNPALLARLQGQIEGQTFINWTIPVEPSFTGTNILVTRGVEIAFDRFLDPTQSTQIVPLAVIPESIITEITLTPRYLLRRRRNSDYSSSKIVEVNAILMAVSFLVLQFCR</sequence>
<dbReference type="GO" id="GO:0023052">
    <property type="term" value="P:signaling"/>
    <property type="evidence" value="ECO:0007669"/>
    <property type="project" value="UniProtKB-ARBA"/>
</dbReference>
<dbReference type="InterPro" id="IPR036058">
    <property type="entry name" value="Kazal_dom_sf"/>
</dbReference>
<feature type="domain" description="HYR" evidence="15">
    <location>
        <begin position="3240"/>
        <end position="3317"/>
    </location>
</feature>
<keyword evidence="5" id="KW-0732">Signal</keyword>
<feature type="domain" description="HYR" evidence="15">
    <location>
        <begin position="3594"/>
        <end position="3673"/>
    </location>
</feature>
<dbReference type="FunFam" id="2.10.25.10:FF:000006">
    <property type="entry name" value="Versican core protein-like isoform 1"/>
    <property type="match status" value="1"/>
</dbReference>
<feature type="disulfide bond" evidence="12">
    <location>
        <begin position="3059"/>
        <end position="3068"/>
    </location>
</feature>
<feature type="region of interest" description="Disordered" evidence="13">
    <location>
        <begin position="301"/>
        <end position="340"/>
    </location>
</feature>
<dbReference type="PROSITE" id="PS01186">
    <property type="entry name" value="EGF_2"/>
    <property type="match status" value="2"/>
</dbReference>
<feature type="domain" description="HYR" evidence="15">
    <location>
        <begin position="2948"/>
        <end position="3030"/>
    </location>
</feature>
<dbReference type="SUPFAM" id="SSF63501">
    <property type="entry name" value="Frizzled cysteine-rich domain"/>
    <property type="match status" value="1"/>
</dbReference>
<evidence type="ECO:0000256" key="7">
    <source>
        <dbReference type="ARBA" id="ARBA00022837"/>
    </source>
</evidence>
<feature type="domain" description="EGF-like" evidence="14">
    <location>
        <begin position="3352"/>
        <end position="3387"/>
    </location>
</feature>
<dbReference type="PANTHER" id="PTHR24273">
    <property type="entry name" value="FI04643P-RELATED"/>
    <property type="match status" value="1"/>
</dbReference>
<feature type="domain" description="Kazal-like" evidence="16">
    <location>
        <begin position="774"/>
        <end position="821"/>
    </location>
</feature>
<dbReference type="GO" id="GO:0005886">
    <property type="term" value="C:plasma membrane"/>
    <property type="evidence" value="ECO:0007669"/>
    <property type="project" value="UniProtKB-SubCell"/>
</dbReference>
<dbReference type="PROSITE" id="PS50026">
    <property type="entry name" value="EGF_3"/>
    <property type="match status" value="4"/>
</dbReference>
<comment type="caution">
    <text evidence="12">Lacks conserved residue(s) required for the propagation of feature annotation.</text>
</comment>
<evidence type="ECO:0000256" key="11">
    <source>
        <dbReference type="ARBA" id="ARBA00023180"/>
    </source>
</evidence>
<name>A0A9Q1CAB9_HOLLE</name>
<dbReference type="SMART" id="SM00181">
    <property type="entry name" value="EGF"/>
    <property type="match status" value="4"/>
</dbReference>
<keyword evidence="6" id="KW-0677">Repeat</keyword>
<accession>A0A9Q1CAB9</accession>
<feature type="domain" description="HYR" evidence="15">
    <location>
        <begin position="3069"/>
        <end position="3154"/>
    </location>
</feature>
<dbReference type="PANTHER" id="PTHR24273:SF32">
    <property type="entry name" value="HYALIN"/>
    <property type="match status" value="1"/>
</dbReference>
<keyword evidence="2" id="KW-1003">Cell membrane</keyword>
<dbReference type="CDD" id="cd00054">
    <property type="entry name" value="EGF_CA"/>
    <property type="match status" value="3"/>
</dbReference>
<dbReference type="PROSITE" id="PS50825">
    <property type="entry name" value="HYR"/>
    <property type="match status" value="7"/>
</dbReference>
<feature type="domain" description="HYR" evidence="15">
    <location>
        <begin position="2864"/>
        <end position="2946"/>
    </location>
</feature>
<dbReference type="SMART" id="SM00179">
    <property type="entry name" value="EGF_CA"/>
    <property type="match status" value="3"/>
</dbReference>
<dbReference type="GO" id="GO:0007154">
    <property type="term" value="P:cell communication"/>
    <property type="evidence" value="ECO:0007669"/>
    <property type="project" value="UniProtKB-ARBA"/>
</dbReference>
<dbReference type="SUPFAM" id="SSF57196">
    <property type="entry name" value="EGF/Laminin"/>
    <property type="match status" value="4"/>
</dbReference>
<dbReference type="Pfam" id="PF02494">
    <property type="entry name" value="HYR"/>
    <property type="match status" value="8"/>
</dbReference>
<feature type="domain" description="HYR" evidence="15">
    <location>
        <begin position="3432"/>
        <end position="3514"/>
    </location>
</feature>
<feature type="domain" description="EGF-like" evidence="14">
    <location>
        <begin position="3315"/>
        <end position="3351"/>
    </location>
</feature>
<evidence type="ECO:0000259" key="14">
    <source>
        <dbReference type="PROSITE" id="PS50026"/>
    </source>
</evidence>
<feature type="domain" description="EGF-like" evidence="14">
    <location>
        <begin position="3389"/>
        <end position="3428"/>
    </location>
</feature>
<evidence type="ECO:0000259" key="15">
    <source>
        <dbReference type="PROSITE" id="PS50825"/>
    </source>
</evidence>
<keyword evidence="8" id="KW-1133">Transmembrane helix</keyword>
<dbReference type="InterPro" id="IPR003410">
    <property type="entry name" value="HYR_dom"/>
</dbReference>
<dbReference type="InterPro" id="IPR001881">
    <property type="entry name" value="EGF-like_Ca-bd_dom"/>
</dbReference>
<dbReference type="Proteomes" id="UP001152320">
    <property type="component" value="Chromosome 6"/>
</dbReference>
<dbReference type="Pfam" id="PF07648">
    <property type="entry name" value="Kazal_2"/>
    <property type="match status" value="2"/>
</dbReference>
<dbReference type="CDD" id="cd00104">
    <property type="entry name" value="KAZAL_FS"/>
    <property type="match status" value="2"/>
</dbReference>
<dbReference type="InterPro" id="IPR000742">
    <property type="entry name" value="EGF"/>
</dbReference>
<dbReference type="Pfam" id="PF00008">
    <property type="entry name" value="EGF"/>
    <property type="match status" value="3"/>
</dbReference>
<evidence type="ECO:0000256" key="4">
    <source>
        <dbReference type="ARBA" id="ARBA00022692"/>
    </source>
</evidence>
<evidence type="ECO:0000256" key="10">
    <source>
        <dbReference type="ARBA" id="ARBA00023157"/>
    </source>
</evidence>
<feature type="domain" description="Kazal-like" evidence="16">
    <location>
        <begin position="717"/>
        <end position="773"/>
    </location>
</feature>
<comment type="caution">
    <text evidence="17">The sequence shown here is derived from an EMBL/GenBank/DDBJ whole genome shotgun (WGS) entry which is preliminary data.</text>
</comment>
<dbReference type="Gene3D" id="3.30.60.30">
    <property type="match status" value="2"/>
</dbReference>
<dbReference type="GO" id="GO:0005509">
    <property type="term" value="F:calcium ion binding"/>
    <property type="evidence" value="ECO:0007669"/>
    <property type="project" value="InterPro"/>
</dbReference>
<dbReference type="SMART" id="SM00280">
    <property type="entry name" value="KAZAL"/>
    <property type="match status" value="2"/>
</dbReference>
<evidence type="ECO:0000256" key="6">
    <source>
        <dbReference type="ARBA" id="ARBA00022737"/>
    </source>
</evidence>
<evidence type="ECO:0000256" key="8">
    <source>
        <dbReference type="ARBA" id="ARBA00022989"/>
    </source>
</evidence>
<feature type="disulfide bond" evidence="12">
    <location>
        <begin position="3341"/>
        <end position="3350"/>
    </location>
</feature>
<evidence type="ECO:0000256" key="3">
    <source>
        <dbReference type="ARBA" id="ARBA00022536"/>
    </source>
</evidence>
<feature type="compositionally biased region" description="Polar residues" evidence="13">
    <location>
        <begin position="303"/>
        <end position="340"/>
    </location>
</feature>
<evidence type="ECO:0000313" key="18">
    <source>
        <dbReference type="Proteomes" id="UP001152320"/>
    </source>
</evidence>
<organism evidence="17 18">
    <name type="scientific">Holothuria leucospilota</name>
    <name type="common">Black long sea cucumber</name>
    <name type="synonym">Mertensiothuria leucospilota</name>
    <dbReference type="NCBI Taxonomy" id="206669"/>
    <lineage>
        <taxon>Eukaryota</taxon>
        <taxon>Metazoa</taxon>
        <taxon>Echinodermata</taxon>
        <taxon>Eleutherozoa</taxon>
        <taxon>Echinozoa</taxon>
        <taxon>Holothuroidea</taxon>
        <taxon>Aspidochirotacea</taxon>
        <taxon>Aspidochirotida</taxon>
        <taxon>Holothuriidae</taxon>
        <taxon>Holothuria</taxon>
    </lineage>
</organism>
<dbReference type="InterPro" id="IPR036790">
    <property type="entry name" value="Frizzled_dom_sf"/>
</dbReference>
<dbReference type="PROSITE" id="PS00022">
    <property type="entry name" value="EGF_1"/>
    <property type="match status" value="4"/>
</dbReference>
<evidence type="ECO:0000256" key="2">
    <source>
        <dbReference type="ARBA" id="ARBA00022475"/>
    </source>
</evidence>